<gene>
    <name evidence="1" type="ORF">S01H1_24407</name>
</gene>
<protein>
    <submittedName>
        <fullName evidence="1">Uncharacterized protein</fullName>
    </submittedName>
</protein>
<feature type="non-terminal residue" evidence="1">
    <location>
        <position position="1"/>
    </location>
</feature>
<feature type="non-terminal residue" evidence="1">
    <location>
        <position position="55"/>
    </location>
</feature>
<reference evidence="1" key="1">
    <citation type="journal article" date="2014" name="Front. Microbiol.">
        <title>High frequency of phylogenetically diverse reductive dehalogenase-homologous genes in deep subseafloor sedimentary metagenomes.</title>
        <authorList>
            <person name="Kawai M."/>
            <person name="Futagami T."/>
            <person name="Toyoda A."/>
            <person name="Takaki Y."/>
            <person name="Nishi S."/>
            <person name="Hori S."/>
            <person name="Arai W."/>
            <person name="Tsubouchi T."/>
            <person name="Morono Y."/>
            <person name="Uchiyama I."/>
            <person name="Ito T."/>
            <person name="Fujiyama A."/>
            <person name="Inagaki F."/>
            <person name="Takami H."/>
        </authorList>
    </citation>
    <scope>NUCLEOTIDE SEQUENCE</scope>
    <source>
        <strain evidence="1">Expedition CK06-06</strain>
    </source>
</reference>
<sequence>VASLKRHPALYDAVRDRFAKLASKSTTLPLLRKRLADAFTDRGFLERVVAASHGD</sequence>
<comment type="caution">
    <text evidence="1">The sequence shown here is derived from an EMBL/GenBank/DDBJ whole genome shotgun (WGS) entry which is preliminary data.</text>
</comment>
<proteinExistence type="predicted"/>
<dbReference type="AlphaFoldDB" id="X0U1D0"/>
<dbReference type="EMBL" id="BARS01014520">
    <property type="protein sequence ID" value="GAF94217.1"/>
    <property type="molecule type" value="Genomic_DNA"/>
</dbReference>
<accession>X0U1D0</accession>
<organism evidence="1">
    <name type="scientific">marine sediment metagenome</name>
    <dbReference type="NCBI Taxonomy" id="412755"/>
    <lineage>
        <taxon>unclassified sequences</taxon>
        <taxon>metagenomes</taxon>
        <taxon>ecological metagenomes</taxon>
    </lineage>
</organism>
<name>X0U1D0_9ZZZZ</name>
<evidence type="ECO:0000313" key="1">
    <source>
        <dbReference type="EMBL" id="GAF94217.1"/>
    </source>
</evidence>